<dbReference type="CDD" id="cd12152">
    <property type="entry name" value="F1-ATPase_delta"/>
    <property type="match status" value="1"/>
</dbReference>
<dbReference type="InterPro" id="IPR001469">
    <property type="entry name" value="ATP_synth_F1_dsu/esu"/>
</dbReference>
<keyword evidence="6 15" id="KW-0813">Transport</keyword>
<dbReference type="RefSeq" id="WP_072820353.1">
    <property type="nucleotide sequence ID" value="NZ_FQUJ01000004.1"/>
</dbReference>
<keyword evidence="12 15" id="KW-0066">ATP synthesis</keyword>
<keyword evidence="10 15" id="KW-0472">Membrane</keyword>
<comment type="function">
    <text evidence="1 15">Produces ATP from ADP in the presence of a proton gradient across the membrane.</text>
</comment>
<dbReference type="InterPro" id="IPR036771">
    <property type="entry name" value="ATPsynth_dsu/esu_N"/>
</dbReference>
<keyword evidence="11 15" id="KW-0139">CF(1)</keyword>
<dbReference type="Pfam" id="PF02823">
    <property type="entry name" value="ATP-synt_DE_N"/>
    <property type="match status" value="1"/>
</dbReference>
<dbReference type="OrthoDB" id="9791445at2"/>
<dbReference type="PANTHER" id="PTHR13822">
    <property type="entry name" value="ATP SYNTHASE DELTA/EPSILON CHAIN"/>
    <property type="match status" value="1"/>
</dbReference>
<dbReference type="AlphaFoldDB" id="A0A1M4VXB4"/>
<evidence type="ECO:0000256" key="4">
    <source>
        <dbReference type="ARBA" id="ARBA00011648"/>
    </source>
</evidence>
<dbReference type="EMBL" id="FQUJ01000004">
    <property type="protein sequence ID" value="SHE73555.1"/>
    <property type="molecule type" value="Genomic_DNA"/>
</dbReference>
<name>A0A1M4VXB4_9GAMM</name>
<dbReference type="InterPro" id="IPR020546">
    <property type="entry name" value="ATP_synth_F1_dsu/esu_N"/>
</dbReference>
<accession>A0A1M4VXB4</accession>
<comment type="subcellular location">
    <subcellularLocation>
        <location evidence="2 15">Cell membrane</location>
        <topology evidence="2 15">Peripheral membrane protein</topology>
    </subcellularLocation>
</comment>
<evidence type="ECO:0000256" key="3">
    <source>
        <dbReference type="ARBA" id="ARBA00005712"/>
    </source>
</evidence>
<dbReference type="NCBIfam" id="NF001847">
    <property type="entry name" value="PRK00571.1-4"/>
    <property type="match status" value="1"/>
</dbReference>
<sequence>MANSFQCEIVSAEQSIFSGEINQLVAAGKMGDLGILPGHAPLMTELQPGPLRVMREGGEEELYYVTGGFLEVQPRLVSVLADTATRAHDLDEVAAEEARKEALRSINEQHSEMDYSRAAAELAEAVAQLRTLEQLRKKSGRG</sequence>
<evidence type="ECO:0000256" key="10">
    <source>
        <dbReference type="ARBA" id="ARBA00023136"/>
    </source>
</evidence>
<evidence type="ECO:0000256" key="15">
    <source>
        <dbReference type="HAMAP-Rule" id="MF_00530"/>
    </source>
</evidence>
<reference evidence="19 20" key="1">
    <citation type="submission" date="2016-11" db="EMBL/GenBank/DDBJ databases">
        <authorList>
            <person name="Jaros S."/>
            <person name="Januszkiewicz K."/>
            <person name="Wedrychowicz H."/>
        </authorList>
    </citation>
    <scope>NUCLEOTIDE SEQUENCE [LARGE SCALE GENOMIC DNA]</scope>
    <source>
        <strain evidence="19 20">DSM 19980</strain>
    </source>
</reference>
<evidence type="ECO:0000256" key="12">
    <source>
        <dbReference type="ARBA" id="ARBA00023310"/>
    </source>
</evidence>
<protein>
    <recommendedName>
        <fullName evidence="5 15">ATP synthase epsilon chain</fullName>
    </recommendedName>
    <alternativeName>
        <fullName evidence="14 15">ATP synthase F1 sector epsilon subunit</fullName>
    </alternativeName>
    <alternativeName>
        <fullName evidence="13 15">F-ATPase epsilon subunit</fullName>
    </alternativeName>
</protein>
<dbReference type="FunFam" id="2.60.15.10:FF:000001">
    <property type="entry name" value="ATP synthase epsilon chain"/>
    <property type="match status" value="1"/>
</dbReference>
<evidence type="ECO:0000256" key="14">
    <source>
        <dbReference type="ARBA" id="ARBA00031795"/>
    </source>
</evidence>
<dbReference type="HAMAP" id="MF_00530">
    <property type="entry name" value="ATP_synth_epsil_bac"/>
    <property type="match status" value="1"/>
</dbReference>
<proteinExistence type="inferred from homology"/>
<evidence type="ECO:0000259" key="18">
    <source>
        <dbReference type="Pfam" id="PF02823"/>
    </source>
</evidence>
<dbReference type="InterPro" id="IPR020547">
    <property type="entry name" value="ATP_synth_F1_esu_C"/>
</dbReference>
<evidence type="ECO:0000256" key="2">
    <source>
        <dbReference type="ARBA" id="ARBA00004202"/>
    </source>
</evidence>
<evidence type="ECO:0000313" key="19">
    <source>
        <dbReference type="EMBL" id="SHE73555.1"/>
    </source>
</evidence>
<evidence type="ECO:0000256" key="8">
    <source>
        <dbReference type="ARBA" id="ARBA00022781"/>
    </source>
</evidence>
<evidence type="ECO:0000256" key="13">
    <source>
        <dbReference type="ARBA" id="ARBA00030215"/>
    </source>
</evidence>
<keyword evidence="8 15" id="KW-0375">Hydrogen ion transport</keyword>
<evidence type="ECO:0000256" key="1">
    <source>
        <dbReference type="ARBA" id="ARBA00003543"/>
    </source>
</evidence>
<dbReference type="SUPFAM" id="SSF51344">
    <property type="entry name" value="Epsilon subunit of F1F0-ATP synthase N-terminal domain"/>
    <property type="match status" value="1"/>
</dbReference>
<dbReference type="NCBIfam" id="TIGR01216">
    <property type="entry name" value="ATP_synt_epsi"/>
    <property type="match status" value="1"/>
</dbReference>
<dbReference type="GO" id="GO:0045259">
    <property type="term" value="C:proton-transporting ATP synthase complex"/>
    <property type="evidence" value="ECO:0007669"/>
    <property type="project" value="UniProtKB-KW"/>
</dbReference>
<evidence type="ECO:0000256" key="5">
    <source>
        <dbReference type="ARBA" id="ARBA00014480"/>
    </source>
</evidence>
<gene>
    <name evidence="15" type="primary">atpC</name>
    <name evidence="19" type="ORF">SAMN02745148_00998</name>
</gene>
<feature type="domain" description="ATP synthase epsilon subunit C-terminal" evidence="17">
    <location>
        <begin position="89"/>
        <end position="132"/>
    </location>
</feature>
<evidence type="ECO:0000313" key="20">
    <source>
        <dbReference type="Proteomes" id="UP000184346"/>
    </source>
</evidence>
<dbReference type="GO" id="GO:0005886">
    <property type="term" value="C:plasma membrane"/>
    <property type="evidence" value="ECO:0007669"/>
    <property type="project" value="UniProtKB-SubCell"/>
</dbReference>
<keyword evidence="7 15" id="KW-1003">Cell membrane</keyword>
<feature type="domain" description="ATP synthase F1 complex delta/epsilon subunit N-terminal" evidence="18">
    <location>
        <begin position="5"/>
        <end position="84"/>
    </location>
</feature>
<comment type="similarity">
    <text evidence="3 15 16">Belongs to the ATPase epsilon chain family.</text>
</comment>
<evidence type="ECO:0000256" key="9">
    <source>
        <dbReference type="ARBA" id="ARBA00023065"/>
    </source>
</evidence>
<comment type="subunit">
    <text evidence="4 15 16">F-type ATPases have 2 components, CF(1) - the catalytic core - and CF(0) - the membrane proton channel. CF(1) has five subunits: alpha(3), beta(3), gamma(1), delta(1), epsilon(1). CF(0) has three main subunits: a, b and c.</text>
</comment>
<evidence type="ECO:0000256" key="16">
    <source>
        <dbReference type="RuleBase" id="RU003656"/>
    </source>
</evidence>
<dbReference type="STRING" id="1121942.SAMN02745148_00998"/>
<keyword evidence="20" id="KW-1185">Reference proteome</keyword>
<evidence type="ECO:0000259" key="17">
    <source>
        <dbReference type="Pfam" id="PF00401"/>
    </source>
</evidence>
<dbReference type="Gene3D" id="1.20.5.440">
    <property type="entry name" value="ATP synthase delta/epsilon subunit, C-terminal domain"/>
    <property type="match status" value="1"/>
</dbReference>
<evidence type="ECO:0000256" key="6">
    <source>
        <dbReference type="ARBA" id="ARBA00022448"/>
    </source>
</evidence>
<dbReference type="GO" id="GO:0005524">
    <property type="term" value="F:ATP binding"/>
    <property type="evidence" value="ECO:0007669"/>
    <property type="project" value="UniProtKB-UniRule"/>
</dbReference>
<dbReference type="GO" id="GO:0046933">
    <property type="term" value="F:proton-transporting ATP synthase activity, rotational mechanism"/>
    <property type="evidence" value="ECO:0007669"/>
    <property type="project" value="UniProtKB-UniRule"/>
</dbReference>
<keyword evidence="9 15" id="KW-0406">Ion transport</keyword>
<evidence type="ECO:0000256" key="11">
    <source>
        <dbReference type="ARBA" id="ARBA00023196"/>
    </source>
</evidence>
<dbReference type="InterPro" id="IPR036794">
    <property type="entry name" value="ATP_F1_dsu/esu_C_sf"/>
</dbReference>
<dbReference type="Gene3D" id="2.60.15.10">
    <property type="entry name" value="F0F1 ATP synthase delta/epsilon subunit, N-terminal"/>
    <property type="match status" value="1"/>
</dbReference>
<dbReference type="Pfam" id="PF00401">
    <property type="entry name" value="ATP-synt_DE"/>
    <property type="match status" value="1"/>
</dbReference>
<dbReference type="PANTHER" id="PTHR13822:SF10">
    <property type="entry name" value="ATP SYNTHASE EPSILON CHAIN, CHLOROPLASTIC"/>
    <property type="match status" value="1"/>
</dbReference>
<dbReference type="SUPFAM" id="SSF46604">
    <property type="entry name" value="Epsilon subunit of F1F0-ATP synthase C-terminal domain"/>
    <property type="match status" value="1"/>
</dbReference>
<evidence type="ECO:0000256" key="7">
    <source>
        <dbReference type="ARBA" id="ARBA00022475"/>
    </source>
</evidence>
<dbReference type="Proteomes" id="UP000184346">
    <property type="component" value="Unassembled WGS sequence"/>
</dbReference>
<organism evidence="19 20">
    <name type="scientific">Modicisalibacter ilicicola DSM 19980</name>
    <dbReference type="NCBI Taxonomy" id="1121942"/>
    <lineage>
        <taxon>Bacteria</taxon>
        <taxon>Pseudomonadati</taxon>
        <taxon>Pseudomonadota</taxon>
        <taxon>Gammaproteobacteria</taxon>
        <taxon>Oceanospirillales</taxon>
        <taxon>Halomonadaceae</taxon>
        <taxon>Modicisalibacter</taxon>
    </lineage>
</organism>